<dbReference type="AlphaFoldDB" id="A0A6M0RI20"/>
<keyword evidence="2" id="KW-1185">Reference proteome</keyword>
<dbReference type="EMBL" id="QXHD01000004">
    <property type="protein sequence ID" value="NEZ55281.1"/>
    <property type="molecule type" value="Genomic_DNA"/>
</dbReference>
<keyword evidence="1" id="KW-0808">Transferase</keyword>
<dbReference type="RefSeq" id="WP_163697082.1">
    <property type="nucleotide sequence ID" value="NZ_QXHD01000004.1"/>
</dbReference>
<gene>
    <name evidence="1" type="ORF">DXZ20_06245</name>
</gene>
<keyword evidence="1" id="KW-0723">Serine/threonine-protein kinase</keyword>
<dbReference type="Gene3D" id="3.40.50.300">
    <property type="entry name" value="P-loop containing nucleotide triphosphate hydrolases"/>
    <property type="match status" value="1"/>
</dbReference>
<evidence type="ECO:0000313" key="2">
    <source>
        <dbReference type="Proteomes" id="UP000481033"/>
    </source>
</evidence>
<dbReference type="SUPFAM" id="SSF53795">
    <property type="entry name" value="PEP carboxykinase-like"/>
    <property type="match status" value="1"/>
</dbReference>
<dbReference type="Proteomes" id="UP000481033">
    <property type="component" value="Unassembled WGS sequence"/>
</dbReference>
<protein>
    <submittedName>
        <fullName evidence="1">Serine/threonine protein kinase</fullName>
    </submittedName>
</protein>
<organism evidence="1 2">
    <name type="scientific">Adonisia turfae CCMR0081</name>
    <dbReference type="NCBI Taxonomy" id="2292702"/>
    <lineage>
        <taxon>Bacteria</taxon>
        <taxon>Bacillati</taxon>
        <taxon>Cyanobacteriota</taxon>
        <taxon>Adonisia</taxon>
        <taxon>Adonisia turfae</taxon>
    </lineage>
</organism>
<evidence type="ECO:0000313" key="1">
    <source>
        <dbReference type="EMBL" id="NEZ55281.1"/>
    </source>
</evidence>
<accession>A0A6M0RI20</accession>
<sequence length="335" mass="36588">MPQQASKQNKTYRIYGLTLQVNRCLPNLISASPDLPIDVKVDLMSGEKSQIPSPDVEFVSSGLTVITQADVPHYQLWFRGDGQLNFEIDALGTDISVTWDRSVLEEVTGLLVGPVLACVLRLRGRLCLHACVVAMGEKAIAIVGDTGAGKSTTAAALVSQGYPMLADDVAVLDNLSQSWHVHPGYPRLRLWPETIQAVYGSEADLTRVFSFSEKRFVELTPSDSPALNKTAWNFHPHPLPLSAIYVLDTVNKDQLTAAKPTIEPISPAAAVMLMMRHRSAGQLMNADAELQAREFAAMSSVVRDVPVRKVKRSHNLQALPQLCDAIVEDVRLSAV</sequence>
<name>A0A6M0RI20_9CYAN</name>
<reference evidence="1 2" key="1">
    <citation type="journal article" date="2020" name="Microb. Ecol.">
        <title>Ecogenomics of the Marine Benthic Filamentous Cyanobacterium Adonisia.</title>
        <authorList>
            <person name="Walter J.M."/>
            <person name="Coutinho F.H."/>
            <person name="Leomil L."/>
            <person name="Hargreaves P.I."/>
            <person name="Campeao M.E."/>
            <person name="Vieira V.V."/>
            <person name="Silva B.S."/>
            <person name="Fistarol G.O."/>
            <person name="Salomon P.S."/>
            <person name="Sawabe T."/>
            <person name="Mino S."/>
            <person name="Hosokawa M."/>
            <person name="Miyashita H."/>
            <person name="Maruyama F."/>
            <person name="van Verk M.C."/>
            <person name="Dutilh B.E."/>
            <person name="Thompson C.C."/>
            <person name="Thompson F.L."/>
        </authorList>
    </citation>
    <scope>NUCLEOTIDE SEQUENCE [LARGE SCALE GENOMIC DNA]</scope>
    <source>
        <strain evidence="1 2">CCMR0081</strain>
    </source>
</reference>
<keyword evidence="1" id="KW-0418">Kinase</keyword>
<dbReference type="InterPro" id="IPR027417">
    <property type="entry name" value="P-loop_NTPase"/>
</dbReference>
<dbReference type="GO" id="GO:0004674">
    <property type="term" value="F:protein serine/threonine kinase activity"/>
    <property type="evidence" value="ECO:0007669"/>
    <property type="project" value="UniProtKB-KW"/>
</dbReference>
<proteinExistence type="predicted"/>
<comment type="caution">
    <text evidence="1">The sequence shown here is derived from an EMBL/GenBank/DDBJ whole genome shotgun (WGS) entry which is preliminary data.</text>
</comment>